<dbReference type="EMBL" id="BHZE01000024">
    <property type="protein sequence ID" value="GCD78457.1"/>
    <property type="molecule type" value="Genomic_DNA"/>
</dbReference>
<dbReference type="InterPro" id="IPR021615">
    <property type="entry name" value="Omp28"/>
</dbReference>
<reference evidence="1 2" key="1">
    <citation type="submission" date="2018-11" db="EMBL/GenBank/DDBJ databases">
        <title>Schleiferia aggregans sp. nov., a moderately thermophilic heterotrophic bacterium isolated from microbial mats at a terrestrial hot spring.</title>
        <authorList>
            <person name="Iino T."/>
            <person name="Ohkuma M."/>
            <person name="Haruta S."/>
        </authorList>
    </citation>
    <scope>NUCLEOTIDE SEQUENCE [LARGE SCALE GENOMIC DNA]</scope>
    <source>
        <strain evidence="1 2">LA</strain>
    </source>
</reference>
<dbReference type="NCBIfam" id="NF033782">
    <property type="entry name" value="lipoprot_Omp28"/>
    <property type="match status" value="1"/>
</dbReference>
<dbReference type="PROSITE" id="PS51257">
    <property type="entry name" value="PROKAR_LIPOPROTEIN"/>
    <property type="match status" value="1"/>
</dbReference>
<dbReference type="Pfam" id="PF11551">
    <property type="entry name" value="Omp28"/>
    <property type="match status" value="1"/>
</dbReference>
<dbReference type="OrthoDB" id="1081990at2"/>
<proteinExistence type="predicted"/>
<dbReference type="RefSeq" id="WP_124398515.1">
    <property type="nucleotide sequence ID" value="NZ_BHZE01000024.1"/>
</dbReference>
<sequence>MLKKLGLLLSLFALGVGCDYISDPIKDGLSGQPGNQEIKRVVLLEEFTGHQCQNCPDAHAVARVLKDQYGAQLALVAIHAGSFANVSTDYPYDFRSQVGNELFAFFNGAAVPNGMVNRKEYSTSLTHLKNHTSWNTHVAEEAAKDPDLDIRITKTFNSSSRSLTVKTDLKGLRNVPGNFKLSVYLTESGIISPQKNGSQRIENYTHNNVLRTSFNGTFGTQVMTGGIALNKEESYEYTLTLPAEWVAENCEIIAFVYDADTYYVVQAAKKYVRD</sequence>
<evidence type="ECO:0008006" key="3">
    <source>
        <dbReference type="Google" id="ProtNLM"/>
    </source>
</evidence>
<name>A0A401XN62_9FLAO</name>
<protein>
    <recommendedName>
        <fullName evidence="3">Outer membrane protein Omp28</fullName>
    </recommendedName>
</protein>
<accession>A0A401XN62</accession>
<dbReference type="Gene3D" id="2.60.40.10">
    <property type="entry name" value="Immunoglobulins"/>
    <property type="match status" value="1"/>
</dbReference>
<dbReference type="AlphaFoldDB" id="A0A401XN62"/>
<organism evidence="1 2">
    <name type="scientific">Thermaurantimonas aggregans</name>
    <dbReference type="NCBI Taxonomy" id="2173829"/>
    <lineage>
        <taxon>Bacteria</taxon>
        <taxon>Pseudomonadati</taxon>
        <taxon>Bacteroidota</taxon>
        <taxon>Flavobacteriia</taxon>
        <taxon>Flavobacteriales</taxon>
        <taxon>Schleiferiaceae</taxon>
        <taxon>Thermaurantimonas</taxon>
    </lineage>
</organism>
<comment type="caution">
    <text evidence="1">The sequence shown here is derived from an EMBL/GenBank/DDBJ whole genome shotgun (WGS) entry which is preliminary data.</text>
</comment>
<dbReference type="InterPro" id="IPR013783">
    <property type="entry name" value="Ig-like_fold"/>
</dbReference>
<keyword evidence="2" id="KW-1185">Reference proteome</keyword>
<evidence type="ECO:0000313" key="1">
    <source>
        <dbReference type="EMBL" id="GCD78457.1"/>
    </source>
</evidence>
<dbReference type="Proteomes" id="UP000286715">
    <property type="component" value="Unassembled WGS sequence"/>
</dbReference>
<evidence type="ECO:0000313" key="2">
    <source>
        <dbReference type="Proteomes" id="UP000286715"/>
    </source>
</evidence>
<gene>
    <name evidence="1" type="ORF">JCM31826_19390</name>
</gene>